<protein>
    <submittedName>
        <fullName evidence="1">Uncharacterized protein</fullName>
    </submittedName>
</protein>
<keyword evidence="2" id="KW-1185">Reference proteome</keyword>
<dbReference type="EMBL" id="BMEY01000002">
    <property type="protein sequence ID" value="GGA65030.1"/>
    <property type="molecule type" value="Genomic_DNA"/>
</dbReference>
<accession>A0A916W496</accession>
<dbReference type="AlphaFoldDB" id="A0A916W496"/>
<evidence type="ECO:0000313" key="2">
    <source>
        <dbReference type="Proteomes" id="UP000613512"/>
    </source>
</evidence>
<reference evidence="1" key="2">
    <citation type="submission" date="2020-09" db="EMBL/GenBank/DDBJ databases">
        <authorList>
            <person name="Sun Q."/>
            <person name="Zhou Y."/>
        </authorList>
    </citation>
    <scope>NUCLEOTIDE SEQUENCE</scope>
    <source>
        <strain evidence="1">CGMCC 1.12408</strain>
    </source>
</reference>
<organism evidence="1 2">
    <name type="scientific">Ornithinibacillus halotolerans</name>
    <dbReference type="NCBI Taxonomy" id="1274357"/>
    <lineage>
        <taxon>Bacteria</taxon>
        <taxon>Bacillati</taxon>
        <taxon>Bacillota</taxon>
        <taxon>Bacilli</taxon>
        <taxon>Bacillales</taxon>
        <taxon>Bacillaceae</taxon>
        <taxon>Ornithinibacillus</taxon>
    </lineage>
</organism>
<gene>
    <name evidence="1" type="ORF">GCM10008025_06040</name>
</gene>
<comment type="caution">
    <text evidence="1">The sequence shown here is derived from an EMBL/GenBank/DDBJ whole genome shotgun (WGS) entry which is preliminary data.</text>
</comment>
<evidence type="ECO:0000313" key="1">
    <source>
        <dbReference type="EMBL" id="GGA65030.1"/>
    </source>
</evidence>
<sequence length="49" mass="5633">MNMESYENNLGKLELYQKLAEGEAQIKNGKELIDGQTVLEDIKKMCEDK</sequence>
<proteinExistence type="predicted"/>
<name>A0A916W496_9BACI</name>
<reference evidence="1" key="1">
    <citation type="journal article" date="2014" name="Int. J. Syst. Evol. Microbiol.">
        <title>Complete genome sequence of Corynebacterium casei LMG S-19264T (=DSM 44701T), isolated from a smear-ripened cheese.</title>
        <authorList>
            <consortium name="US DOE Joint Genome Institute (JGI-PGF)"/>
            <person name="Walter F."/>
            <person name="Albersmeier A."/>
            <person name="Kalinowski J."/>
            <person name="Ruckert C."/>
        </authorList>
    </citation>
    <scope>NUCLEOTIDE SEQUENCE</scope>
    <source>
        <strain evidence="1">CGMCC 1.12408</strain>
    </source>
</reference>
<dbReference type="Proteomes" id="UP000613512">
    <property type="component" value="Unassembled WGS sequence"/>
</dbReference>